<evidence type="ECO:0000313" key="2">
    <source>
        <dbReference type="Proteomes" id="UP000019376"/>
    </source>
</evidence>
<name>S8BCP6_PENO1</name>
<dbReference type="EMBL" id="KB644414">
    <property type="protein sequence ID" value="EPS32717.1"/>
    <property type="molecule type" value="Genomic_DNA"/>
</dbReference>
<evidence type="ECO:0000313" key="1">
    <source>
        <dbReference type="EMBL" id="EPS32717.1"/>
    </source>
</evidence>
<proteinExistence type="predicted"/>
<accession>S8BCP6</accession>
<keyword evidence="2" id="KW-1185">Reference proteome</keyword>
<dbReference type="AlphaFoldDB" id="S8BCP6"/>
<gene>
    <name evidence="1" type="ORF">PDE_07677</name>
</gene>
<dbReference type="Proteomes" id="UP000019376">
    <property type="component" value="Unassembled WGS sequence"/>
</dbReference>
<sequence>MVTSSSGLATLHRDTRLPVCSITVQYLRTRAATALGIRSEMAIVMSDVVHHARVSTQMVGPASVTDDDGFHAGEASWVLYIRPRNQNPMDRAHLGMSLVSIQERRLWMVQVLAAVS</sequence>
<organism evidence="1 2">
    <name type="scientific">Penicillium oxalicum (strain 114-2 / CGMCC 5302)</name>
    <name type="common">Penicillium decumbens</name>
    <dbReference type="NCBI Taxonomy" id="933388"/>
    <lineage>
        <taxon>Eukaryota</taxon>
        <taxon>Fungi</taxon>
        <taxon>Dikarya</taxon>
        <taxon>Ascomycota</taxon>
        <taxon>Pezizomycotina</taxon>
        <taxon>Eurotiomycetes</taxon>
        <taxon>Eurotiomycetidae</taxon>
        <taxon>Eurotiales</taxon>
        <taxon>Aspergillaceae</taxon>
        <taxon>Penicillium</taxon>
    </lineage>
</organism>
<reference evidence="1 2" key="1">
    <citation type="journal article" date="2013" name="PLoS ONE">
        <title>Genomic and secretomic analyses reveal unique features of the lignocellulolytic enzyme system of Penicillium decumbens.</title>
        <authorList>
            <person name="Liu G."/>
            <person name="Zhang L."/>
            <person name="Wei X."/>
            <person name="Zou G."/>
            <person name="Qin Y."/>
            <person name="Ma L."/>
            <person name="Li J."/>
            <person name="Zheng H."/>
            <person name="Wang S."/>
            <person name="Wang C."/>
            <person name="Xun L."/>
            <person name="Zhao G.-P."/>
            <person name="Zhou Z."/>
            <person name="Qu Y."/>
        </authorList>
    </citation>
    <scope>NUCLEOTIDE SEQUENCE [LARGE SCALE GENOMIC DNA]</scope>
    <source>
        <strain evidence="2">114-2 / CGMCC 5302</strain>
    </source>
</reference>
<protein>
    <submittedName>
        <fullName evidence="1">Uncharacterized protein</fullName>
    </submittedName>
</protein>
<dbReference type="HOGENOM" id="CLU_2097655_0_0_1"/>